<protein>
    <recommendedName>
        <fullName evidence="3">Transcriptional regulator</fullName>
    </recommendedName>
</protein>
<dbReference type="InterPro" id="IPR003735">
    <property type="entry name" value="Metal_Tscrpt_repr"/>
</dbReference>
<gene>
    <name evidence="1" type="ORF">A3B49_01320</name>
</gene>
<dbReference type="InterPro" id="IPR038390">
    <property type="entry name" value="Metal_Tscrpt_repr_sf"/>
</dbReference>
<evidence type="ECO:0008006" key="3">
    <source>
        <dbReference type="Google" id="ProtNLM"/>
    </source>
</evidence>
<evidence type="ECO:0000313" key="2">
    <source>
        <dbReference type="Proteomes" id="UP000178017"/>
    </source>
</evidence>
<dbReference type="EMBL" id="MFDO01000023">
    <property type="protein sequence ID" value="OGE65155.1"/>
    <property type="molecule type" value="Genomic_DNA"/>
</dbReference>
<evidence type="ECO:0000313" key="1">
    <source>
        <dbReference type="EMBL" id="OGE65155.1"/>
    </source>
</evidence>
<reference evidence="1 2" key="1">
    <citation type="journal article" date="2016" name="Nat. Commun.">
        <title>Thousands of microbial genomes shed light on interconnected biogeochemical processes in an aquifer system.</title>
        <authorList>
            <person name="Anantharaman K."/>
            <person name="Brown C.T."/>
            <person name="Hug L.A."/>
            <person name="Sharon I."/>
            <person name="Castelle C.J."/>
            <person name="Probst A.J."/>
            <person name="Thomas B.C."/>
            <person name="Singh A."/>
            <person name="Wilkins M.J."/>
            <person name="Karaoz U."/>
            <person name="Brodie E.L."/>
            <person name="Williams K.H."/>
            <person name="Hubbard S.S."/>
            <person name="Banfield J.F."/>
        </authorList>
    </citation>
    <scope>NUCLEOTIDE SEQUENCE [LARGE SCALE GENOMIC DNA]</scope>
</reference>
<dbReference type="Gene3D" id="1.20.58.1000">
    <property type="entry name" value="Metal-sensitive repressor, helix protomer"/>
    <property type="match status" value="1"/>
</dbReference>
<dbReference type="GO" id="GO:0045892">
    <property type="term" value="P:negative regulation of DNA-templated transcription"/>
    <property type="evidence" value="ECO:0007669"/>
    <property type="project" value="UniProtKB-ARBA"/>
</dbReference>
<dbReference type="GO" id="GO:0046872">
    <property type="term" value="F:metal ion binding"/>
    <property type="evidence" value="ECO:0007669"/>
    <property type="project" value="InterPro"/>
</dbReference>
<proteinExistence type="predicted"/>
<dbReference type="Proteomes" id="UP000178017">
    <property type="component" value="Unassembled WGS sequence"/>
</dbReference>
<dbReference type="AlphaFoldDB" id="A0A1F5MIG9"/>
<dbReference type="Pfam" id="PF02583">
    <property type="entry name" value="Trns_repr_metal"/>
    <property type="match status" value="1"/>
</dbReference>
<dbReference type="PANTHER" id="PTHR33677">
    <property type="entry name" value="TRANSCRIPTIONAL REPRESSOR FRMR-RELATED"/>
    <property type="match status" value="1"/>
</dbReference>
<accession>A0A1F5MIG9</accession>
<dbReference type="PANTHER" id="PTHR33677:SF3">
    <property type="entry name" value="COPPER-SENSING TRANSCRIPTIONAL REPRESSOR RICR"/>
    <property type="match status" value="1"/>
</dbReference>
<dbReference type="GO" id="GO:0003677">
    <property type="term" value="F:DNA binding"/>
    <property type="evidence" value="ECO:0007669"/>
    <property type="project" value="InterPro"/>
</dbReference>
<comment type="caution">
    <text evidence="1">The sequence shown here is derived from an EMBL/GenBank/DDBJ whole genome shotgun (WGS) entry which is preliminary data.</text>
</comment>
<organism evidence="1 2">
    <name type="scientific">Candidatus Daviesbacteria bacterium RIFCSPLOWO2_01_FULL_40_24</name>
    <dbReference type="NCBI Taxonomy" id="1797787"/>
    <lineage>
        <taxon>Bacteria</taxon>
        <taxon>Candidatus Daviesiibacteriota</taxon>
    </lineage>
</organism>
<name>A0A1F5MIG9_9BACT</name>
<sequence length="90" mass="10377">MGYTPKNNQERILHRFKISLGHLKKVIQMMEQGSYCINVIHQSQAVQRALKNTDHLLLEDHLRTCVADAMTSSKKDVAIKEVVEVFKRSK</sequence>